<evidence type="ECO:0000313" key="2">
    <source>
        <dbReference type="EMBL" id="MBU9720151.1"/>
    </source>
</evidence>
<dbReference type="EMBL" id="JAHQCR010000013">
    <property type="protein sequence ID" value="MBU9720151.1"/>
    <property type="molecule type" value="Genomic_DNA"/>
</dbReference>
<name>A0ABS6JPW8_9BACI</name>
<keyword evidence="1" id="KW-0812">Transmembrane</keyword>
<keyword evidence="1" id="KW-1133">Transmembrane helix</keyword>
<dbReference type="Proteomes" id="UP000790580">
    <property type="component" value="Unassembled WGS sequence"/>
</dbReference>
<gene>
    <name evidence="2" type="ORF">KS407_01675</name>
</gene>
<sequence>MKNSTLFKWITGGLEAFWGIPLIGGTLILSLAWTPLFFMLILHIVTLILSIRDNRKYHGSIMGIITSCLAWIPILGMILHIITGVLLLVDAYQTQKNDANVVEEI</sequence>
<dbReference type="RefSeq" id="WP_176371409.1">
    <property type="nucleotide sequence ID" value="NZ_JAHQCR010000013.1"/>
</dbReference>
<evidence type="ECO:0000313" key="3">
    <source>
        <dbReference type="Proteomes" id="UP000790580"/>
    </source>
</evidence>
<reference evidence="2 3" key="1">
    <citation type="submission" date="2021-06" db="EMBL/GenBank/DDBJ databases">
        <title>Bacillus sp. RD4P76, an endophyte from a halophyte.</title>
        <authorList>
            <person name="Sun J.-Q."/>
        </authorList>
    </citation>
    <scope>NUCLEOTIDE SEQUENCE [LARGE SCALE GENOMIC DNA]</scope>
    <source>
        <strain evidence="2 3">JCM 17098</strain>
    </source>
</reference>
<keyword evidence="1" id="KW-0472">Membrane</keyword>
<evidence type="ECO:0000256" key="1">
    <source>
        <dbReference type="SAM" id="Phobius"/>
    </source>
</evidence>
<proteinExistence type="predicted"/>
<organism evidence="2 3">
    <name type="scientific">Evansella alkalicola</name>
    <dbReference type="NCBI Taxonomy" id="745819"/>
    <lineage>
        <taxon>Bacteria</taxon>
        <taxon>Bacillati</taxon>
        <taxon>Bacillota</taxon>
        <taxon>Bacilli</taxon>
        <taxon>Bacillales</taxon>
        <taxon>Bacillaceae</taxon>
        <taxon>Evansella</taxon>
    </lineage>
</organism>
<feature type="transmembrane region" description="Helical" evidence="1">
    <location>
        <begin position="20"/>
        <end position="49"/>
    </location>
</feature>
<keyword evidence="3" id="KW-1185">Reference proteome</keyword>
<feature type="transmembrane region" description="Helical" evidence="1">
    <location>
        <begin position="61"/>
        <end position="89"/>
    </location>
</feature>
<comment type="caution">
    <text evidence="2">The sequence shown here is derived from an EMBL/GenBank/DDBJ whole genome shotgun (WGS) entry which is preliminary data.</text>
</comment>
<protein>
    <submittedName>
        <fullName evidence="2">Uncharacterized protein</fullName>
    </submittedName>
</protein>
<accession>A0ABS6JPW8</accession>